<protein>
    <submittedName>
        <fullName evidence="1">(African queen) hypothetical protein</fullName>
    </submittedName>
</protein>
<dbReference type="GO" id="GO:0006816">
    <property type="term" value="P:calcium ion transport"/>
    <property type="evidence" value="ECO:0007669"/>
    <property type="project" value="InterPro"/>
</dbReference>
<proteinExistence type="predicted"/>
<evidence type="ECO:0000313" key="1">
    <source>
        <dbReference type="EMBL" id="CAG9557706.1"/>
    </source>
</evidence>
<evidence type="ECO:0000313" key="2">
    <source>
        <dbReference type="Proteomes" id="UP000789524"/>
    </source>
</evidence>
<sequence length="199" mass="22198">MLNAGEDVLVFYNDKVLFNYFIKMMREYKQTGEMPEALTYHIDLIKLLTCCTLGKNVYTEIKCHSLLPLDDIVAMITHPDCIPEHDPLVNICHSQDSPPHPVLCLPHPATTRHLIHVNGPSGRNSLYHTPNLKYVMNKSQNGGKSPPINTDTEAGDYDGVTRNEQVTNNGVSQVLFGEILLAGAPYLETTNVLHPTGKY</sequence>
<gene>
    <name evidence="1" type="ORF">DCHRY22_LOCUS7</name>
</gene>
<dbReference type="PANTHER" id="PTHR45816:SF4">
    <property type="entry name" value="RYR_IP3R HOMOLOGY ASSOCIATED DOMAIN-CONTAINING PROTEIN"/>
    <property type="match status" value="1"/>
</dbReference>
<dbReference type="Proteomes" id="UP000789524">
    <property type="component" value="Unassembled WGS sequence"/>
</dbReference>
<comment type="caution">
    <text evidence="1">The sequence shown here is derived from an EMBL/GenBank/DDBJ whole genome shotgun (WGS) entry which is preliminary data.</text>
</comment>
<dbReference type="OrthoDB" id="6697748at2759"/>
<dbReference type="PANTHER" id="PTHR45816">
    <property type="entry name" value="MIR DOMAIN-CONTAINING PROTEIN"/>
    <property type="match status" value="1"/>
</dbReference>
<dbReference type="InterPro" id="IPR015925">
    <property type="entry name" value="Ryanodine_IP3_receptor"/>
</dbReference>
<organism evidence="1 2">
    <name type="scientific">Danaus chrysippus</name>
    <name type="common">African queen</name>
    <dbReference type="NCBI Taxonomy" id="151541"/>
    <lineage>
        <taxon>Eukaryota</taxon>
        <taxon>Metazoa</taxon>
        <taxon>Ecdysozoa</taxon>
        <taxon>Arthropoda</taxon>
        <taxon>Hexapoda</taxon>
        <taxon>Insecta</taxon>
        <taxon>Pterygota</taxon>
        <taxon>Neoptera</taxon>
        <taxon>Endopterygota</taxon>
        <taxon>Lepidoptera</taxon>
        <taxon>Glossata</taxon>
        <taxon>Ditrysia</taxon>
        <taxon>Papilionoidea</taxon>
        <taxon>Nymphalidae</taxon>
        <taxon>Danainae</taxon>
        <taxon>Danaini</taxon>
        <taxon>Danaina</taxon>
        <taxon>Danaus</taxon>
        <taxon>Anosia</taxon>
    </lineage>
</organism>
<dbReference type="AlphaFoldDB" id="A0A8J2M8G7"/>
<dbReference type="EMBL" id="CAKASE010000001">
    <property type="protein sequence ID" value="CAG9557706.1"/>
    <property type="molecule type" value="Genomic_DNA"/>
</dbReference>
<reference evidence="1" key="1">
    <citation type="submission" date="2021-09" db="EMBL/GenBank/DDBJ databases">
        <authorList>
            <person name="Martin H S."/>
        </authorList>
    </citation>
    <scope>NUCLEOTIDE SEQUENCE</scope>
</reference>
<accession>A0A8J2M8G7</accession>
<name>A0A8J2M8G7_9NEOP</name>
<keyword evidence="2" id="KW-1185">Reference proteome</keyword>